<keyword evidence="3" id="KW-1185">Reference proteome</keyword>
<evidence type="ECO:0000313" key="2">
    <source>
        <dbReference type="EMBL" id="GHO46504.1"/>
    </source>
</evidence>
<dbReference type="InterPro" id="IPR000073">
    <property type="entry name" value="AB_hydrolase_1"/>
</dbReference>
<evidence type="ECO:0000259" key="1">
    <source>
        <dbReference type="Pfam" id="PF12697"/>
    </source>
</evidence>
<dbReference type="InterPro" id="IPR050228">
    <property type="entry name" value="Carboxylesterase_BioH"/>
</dbReference>
<feature type="domain" description="AB hydrolase-1" evidence="1">
    <location>
        <begin position="34"/>
        <end position="277"/>
    </location>
</feature>
<dbReference type="Gene3D" id="3.40.50.1820">
    <property type="entry name" value="alpha/beta hydrolase"/>
    <property type="match status" value="1"/>
</dbReference>
<proteinExistence type="predicted"/>
<evidence type="ECO:0000313" key="3">
    <source>
        <dbReference type="Proteomes" id="UP000612362"/>
    </source>
</evidence>
<dbReference type="PANTHER" id="PTHR43194:SF2">
    <property type="entry name" value="PEROXISOMAL MEMBRANE PROTEIN LPX1"/>
    <property type="match status" value="1"/>
</dbReference>
<comment type="caution">
    <text evidence="2">The sequence shown here is derived from an EMBL/GenBank/DDBJ whole genome shotgun (WGS) entry which is preliminary data.</text>
</comment>
<keyword evidence="2" id="KW-0378">Hydrolase</keyword>
<name>A0A8J3I6T9_9CHLR</name>
<dbReference type="RefSeq" id="WP_220195878.1">
    <property type="nucleotide sequence ID" value="NZ_BNJF01000002.1"/>
</dbReference>
<dbReference type="PANTHER" id="PTHR43194">
    <property type="entry name" value="HYDROLASE ALPHA/BETA FOLD FAMILY"/>
    <property type="match status" value="1"/>
</dbReference>
<gene>
    <name evidence="2" type="ORF">KSX_46670</name>
</gene>
<dbReference type="Pfam" id="PF12697">
    <property type="entry name" value="Abhydrolase_6"/>
    <property type="match status" value="1"/>
</dbReference>
<accession>A0A8J3I6T9</accession>
<organism evidence="2 3">
    <name type="scientific">Ktedonospora formicarum</name>
    <dbReference type="NCBI Taxonomy" id="2778364"/>
    <lineage>
        <taxon>Bacteria</taxon>
        <taxon>Bacillati</taxon>
        <taxon>Chloroflexota</taxon>
        <taxon>Ktedonobacteria</taxon>
        <taxon>Ktedonobacterales</taxon>
        <taxon>Ktedonobacteraceae</taxon>
        <taxon>Ktedonospora</taxon>
    </lineage>
</organism>
<dbReference type="SUPFAM" id="SSF53474">
    <property type="entry name" value="alpha/beta-Hydrolases"/>
    <property type="match status" value="1"/>
</dbReference>
<dbReference type="GO" id="GO:0016787">
    <property type="term" value="F:hydrolase activity"/>
    <property type="evidence" value="ECO:0007669"/>
    <property type="project" value="UniProtKB-KW"/>
</dbReference>
<reference evidence="2" key="1">
    <citation type="submission" date="2020-10" db="EMBL/GenBank/DDBJ databases">
        <title>Taxonomic study of unclassified bacteria belonging to the class Ktedonobacteria.</title>
        <authorList>
            <person name="Yabe S."/>
            <person name="Wang C.M."/>
            <person name="Zheng Y."/>
            <person name="Sakai Y."/>
            <person name="Cavaletti L."/>
            <person name="Monciardini P."/>
            <person name="Donadio S."/>
        </authorList>
    </citation>
    <scope>NUCLEOTIDE SEQUENCE</scope>
    <source>
        <strain evidence="2">SOSP1-1</strain>
    </source>
</reference>
<dbReference type="AlphaFoldDB" id="A0A8J3I6T9"/>
<dbReference type="EMBL" id="BNJF01000002">
    <property type="protein sequence ID" value="GHO46504.1"/>
    <property type="molecule type" value="Genomic_DNA"/>
</dbReference>
<dbReference type="Proteomes" id="UP000612362">
    <property type="component" value="Unassembled WGS sequence"/>
</dbReference>
<sequence length="291" mass="31809">MNVPEILQPYTTSTVISADGTVIGYRQFGSGPGVVLMHGGMQASQLMMALGISLADKFTIYIPDRRGRGMSGAPGDGYGMVKECEDLAALLKKTGAHLVFGLSSGALISLQAALTLSGIEKVALYEPPLSIDHSIPRDWVPQYLQEIAERRFTAALITVLKGLQMDTDLPDIPRAVLEPLVEQRLRGEDLSGRPDDVSMWDLIPTQRLDMMLVDEMEETLASFKDMKADVLLLSGEKSPAFLREQMDALGKVLPRSERVEFPGFGHTAPSEDGAERVGEELRRFFVADNAD</sequence>
<dbReference type="InterPro" id="IPR029058">
    <property type="entry name" value="AB_hydrolase_fold"/>
</dbReference>
<protein>
    <submittedName>
        <fullName evidence="2">Alpha/beta hydrolase</fullName>
    </submittedName>
</protein>